<evidence type="ECO:0000256" key="1">
    <source>
        <dbReference type="SAM" id="MobiDB-lite"/>
    </source>
</evidence>
<evidence type="ECO:0000313" key="3">
    <source>
        <dbReference type="EMBL" id="KTD43416.1"/>
    </source>
</evidence>
<name>A0A378KUR1_9GAMM</name>
<dbReference type="OrthoDB" id="5651878at2"/>
<evidence type="ECO:0000313" key="4">
    <source>
        <dbReference type="EMBL" id="STY18302.1"/>
    </source>
</evidence>
<dbReference type="Proteomes" id="UP000254230">
    <property type="component" value="Unassembled WGS sequence"/>
</dbReference>
<dbReference type="AlphaFoldDB" id="A0A378KUR1"/>
<proteinExistence type="predicted"/>
<reference evidence="3 5" key="1">
    <citation type="submission" date="2015-11" db="EMBL/GenBank/DDBJ databases">
        <title>Genomic analysis of 38 Legionella species identifies large and diverse effector repertoires.</title>
        <authorList>
            <person name="Burstein D."/>
            <person name="Amaro F."/>
            <person name="Zusman T."/>
            <person name="Lifshitz Z."/>
            <person name="Cohen O."/>
            <person name="Gilbert J.A."/>
            <person name="Pupko T."/>
            <person name="Shuman H.A."/>
            <person name="Segal G."/>
        </authorList>
    </citation>
    <scope>NUCLEOTIDE SEQUENCE [LARGE SCALE GENOMIC DNA]</scope>
    <source>
        <strain evidence="3 5">ATCC 49507</strain>
    </source>
</reference>
<accession>A0A378KUR1</accession>
<gene>
    <name evidence="3" type="ORF">Lqua_3317</name>
    <name evidence="4" type="ORF">NCTC12376_02120</name>
</gene>
<organism evidence="4 6">
    <name type="scientific">Legionella quateirensis</name>
    <dbReference type="NCBI Taxonomy" id="45072"/>
    <lineage>
        <taxon>Bacteria</taxon>
        <taxon>Pseudomonadati</taxon>
        <taxon>Pseudomonadota</taxon>
        <taxon>Gammaproteobacteria</taxon>
        <taxon>Legionellales</taxon>
        <taxon>Legionellaceae</taxon>
        <taxon>Legionella</taxon>
    </lineage>
</organism>
<dbReference type="EMBL" id="UGOW01000001">
    <property type="protein sequence ID" value="STY18302.1"/>
    <property type="molecule type" value="Genomic_DNA"/>
</dbReference>
<feature type="compositionally biased region" description="Polar residues" evidence="1">
    <location>
        <begin position="133"/>
        <end position="143"/>
    </location>
</feature>
<keyword evidence="5" id="KW-1185">Reference proteome</keyword>
<evidence type="ECO:0000313" key="6">
    <source>
        <dbReference type="Proteomes" id="UP000254230"/>
    </source>
</evidence>
<reference evidence="4 6" key="2">
    <citation type="submission" date="2018-06" db="EMBL/GenBank/DDBJ databases">
        <authorList>
            <consortium name="Pathogen Informatics"/>
            <person name="Doyle S."/>
        </authorList>
    </citation>
    <scope>NUCLEOTIDE SEQUENCE [LARGE SCALE GENOMIC DNA]</scope>
    <source>
        <strain evidence="4 6">NCTC12376</strain>
    </source>
</reference>
<sequence>MNDYPEKKTNETSAVKKKVNQLAQDDPKPSKSQQSPKKHSGKPAYFKNISGFILVLIATFGVILTSPLAFFGGLLGLINGAITNKNLLASGLSGVKIGSLGTVYAFNLGLDLIQATVETEDSNALQIPLLTNETEESVPSGNQKPVIKPSDNMGSNLTFKKRTIDVQDAFFAKTQVKPKSEQFKTTESHDFNNPEHIKKFTVTINQLITQDESKAERNKVKDVAKVKEPYIEKLIEVMKHTKVSNQEFWDRLNQMSDTDIHVFVGKLNPIKEKGPRSLSELDSLWRQFNGVEFEPSKRDYKRNKFALMLESLSEAQLTASFDSPEFLSLLNKDSYLEATANTLNRIQLELFASDIKKHDMLNSMIKKLKPDPYLLGKLVSIIPYATGKVKTALIDQITHLAHPASFKIELTKLTEHYIAINTQNTIQNATPAPSVSRDSTPHPSKWATVTAPVKPVYATYTPVIQKDWTDEAFEAFIHDLNATTYLINENKLIEELNTLPDHRIKMIAERATSSDSNNLLTHFWRIEAKPLNHKSDIDNREKRLNIMLHHLTEDQLIQSIKENKFWEIFRNVQEPFCKMAAGVLTPKQFELIISHSPIERHTDFAVLISQLTKDSPAEKDRFHQIIEAILPHTSPWFVLVLERQIKSLIAGEKPLYERFNAELKQNLTASLEQHEVKIKYQKDRTLNKTAIAQLLVEPHEHHNTPPRLTS</sequence>
<feature type="transmembrane region" description="Helical" evidence="2">
    <location>
        <begin position="52"/>
        <end position="78"/>
    </location>
</feature>
<evidence type="ECO:0000256" key="2">
    <source>
        <dbReference type="SAM" id="Phobius"/>
    </source>
</evidence>
<keyword evidence="2" id="KW-0472">Membrane</keyword>
<protein>
    <submittedName>
        <fullName evidence="4">Uncharacterized protein</fullName>
    </submittedName>
</protein>
<feature type="region of interest" description="Disordered" evidence="1">
    <location>
        <begin position="133"/>
        <end position="152"/>
    </location>
</feature>
<keyword evidence="2" id="KW-0812">Transmembrane</keyword>
<keyword evidence="2" id="KW-1133">Transmembrane helix</keyword>
<evidence type="ECO:0000313" key="5">
    <source>
        <dbReference type="Proteomes" id="UP000054639"/>
    </source>
</evidence>
<feature type="region of interest" description="Disordered" evidence="1">
    <location>
        <begin position="1"/>
        <end position="42"/>
    </location>
</feature>
<dbReference type="EMBL" id="LNYR01000048">
    <property type="protein sequence ID" value="KTD43416.1"/>
    <property type="molecule type" value="Genomic_DNA"/>
</dbReference>
<feature type="compositionally biased region" description="Basic and acidic residues" evidence="1">
    <location>
        <begin position="1"/>
        <end position="10"/>
    </location>
</feature>
<dbReference type="Proteomes" id="UP000054639">
    <property type="component" value="Unassembled WGS sequence"/>
</dbReference>
<dbReference type="STRING" id="45072.Lqua_3317"/>
<dbReference type="RefSeq" id="WP_115148746.1">
    <property type="nucleotide sequence ID" value="NZ_UGOW01000001.1"/>
</dbReference>